<accession>A0A0N8KQ68</accession>
<dbReference type="AlphaFoldDB" id="A0A0N8KQ68"/>
<sequence length="50" mass="5761">MSKNSKAGIIVEWDRGMATGFASKQEAERFIEHICMKTAPHLDYSIYREI</sequence>
<reference evidence="1 2" key="1">
    <citation type="submission" date="2015-09" db="EMBL/GenBank/DDBJ databases">
        <title>A metagenomics-based metabolic model of nitrate-dependent anaerobic oxidation of methane by Methanoperedens-like archaea.</title>
        <authorList>
            <person name="Arshad A."/>
            <person name="Speth D.R."/>
            <person name="De Graaf R.M."/>
            <person name="Op Den Camp H.J."/>
            <person name="Jetten M.S."/>
            <person name="Welte C.U."/>
        </authorList>
    </citation>
    <scope>NUCLEOTIDE SEQUENCE [LARGE SCALE GENOMIC DNA]</scope>
</reference>
<organism evidence="1 2">
    <name type="scientific">Candidatus Methanoperedens nitratireducens</name>
    <dbReference type="NCBI Taxonomy" id="1392998"/>
    <lineage>
        <taxon>Archaea</taxon>
        <taxon>Methanobacteriati</taxon>
        <taxon>Methanobacteriota</taxon>
        <taxon>Stenosarchaea group</taxon>
        <taxon>Methanomicrobia</taxon>
        <taxon>Methanosarcinales</taxon>
        <taxon>ANME-2 cluster</taxon>
        <taxon>Candidatus Methanoperedentaceae</taxon>
        <taxon>Candidatus Methanoperedens</taxon>
    </lineage>
</organism>
<protein>
    <submittedName>
        <fullName evidence="1">Uncharacterized protein</fullName>
    </submittedName>
</protein>
<comment type="caution">
    <text evidence="1">The sequence shown here is derived from an EMBL/GenBank/DDBJ whole genome shotgun (WGS) entry which is preliminary data.</text>
</comment>
<dbReference type="Proteomes" id="UP000050360">
    <property type="component" value="Unassembled WGS sequence"/>
</dbReference>
<proteinExistence type="predicted"/>
<gene>
    <name evidence="1" type="ORF">MPEBLZ_04155</name>
</gene>
<evidence type="ECO:0000313" key="1">
    <source>
        <dbReference type="EMBL" id="KPQ41298.1"/>
    </source>
</evidence>
<dbReference type="EMBL" id="LKCM01000383">
    <property type="protein sequence ID" value="KPQ41298.1"/>
    <property type="molecule type" value="Genomic_DNA"/>
</dbReference>
<evidence type="ECO:0000313" key="2">
    <source>
        <dbReference type="Proteomes" id="UP000050360"/>
    </source>
</evidence>
<name>A0A0N8KQ68_9EURY</name>